<dbReference type="GO" id="GO:0051301">
    <property type="term" value="P:cell division"/>
    <property type="evidence" value="ECO:0007669"/>
    <property type="project" value="UniProtKB-KW"/>
</dbReference>
<comment type="subcellular location">
    <subcellularLocation>
        <location evidence="2">Chromosome</location>
        <location evidence="2">Centromere</location>
    </subcellularLocation>
    <subcellularLocation>
        <location evidence="1">Nucleus</location>
    </subcellularLocation>
</comment>
<name>M9M608_PSEA3</name>
<keyword evidence="6" id="KW-0498">Mitosis</keyword>
<evidence type="ECO:0000256" key="9">
    <source>
        <dbReference type="ARBA" id="ARBA00023306"/>
    </source>
</evidence>
<organism evidence="13 14">
    <name type="scientific">Pseudozyma antarctica (strain T-34)</name>
    <name type="common">Yeast</name>
    <name type="synonym">Candida antarctica</name>
    <dbReference type="NCBI Taxonomy" id="1151754"/>
    <lineage>
        <taxon>Eukaryota</taxon>
        <taxon>Fungi</taxon>
        <taxon>Dikarya</taxon>
        <taxon>Basidiomycota</taxon>
        <taxon>Ustilaginomycotina</taxon>
        <taxon>Ustilaginomycetes</taxon>
        <taxon>Ustilaginales</taxon>
        <taxon>Ustilaginaceae</taxon>
        <taxon>Moesziomyces</taxon>
    </lineage>
</organism>
<dbReference type="GO" id="GO:0000785">
    <property type="term" value="C:chromatin"/>
    <property type="evidence" value="ECO:0007669"/>
    <property type="project" value="TreeGrafter"/>
</dbReference>
<proteinExistence type="predicted"/>
<keyword evidence="10" id="KW-0137">Centromere</keyword>
<evidence type="ECO:0000256" key="8">
    <source>
        <dbReference type="ARBA" id="ARBA00023242"/>
    </source>
</evidence>
<feature type="region of interest" description="Disordered" evidence="11">
    <location>
        <begin position="281"/>
        <end position="308"/>
    </location>
</feature>
<gene>
    <name evidence="13" type="ORF">PANT_19c00084</name>
</gene>
<accession>M9M608</accession>
<dbReference type="InterPro" id="IPR034752">
    <property type="entry name" value="Mis18"/>
</dbReference>
<protein>
    <recommendedName>
        <fullName evidence="12">Mis18 domain-containing protein</fullName>
    </recommendedName>
</protein>
<dbReference type="PROSITE" id="PS51793">
    <property type="entry name" value="MIS18"/>
    <property type="match status" value="1"/>
</dbReference>
<dbReference type="PANTHER" id="PTHR16431">
    <property type="entry name" value="NEUROGENIC PROTEIN MASTERMIND"/>
    <property type="match status" value="1"/>
</dbReference>
<feature type="compositionally biased region" description="Basic and acidic residues" evidence="11">
    <location>
        <begin position="374"/>
        <end position="390"/>
    </location>
</feature>
<keyword evidence="7" id="KW-0862">Zinc</keyword>
<evidence type="ECO:0000256" key="5">
    <source>
        <dbReference type="ARBA" id="ARBA00022723"/>
    </source>
</evidence>
<evidence type="ECO:0000256" key="6">
    <source>
        <dbReference type="ARBA" id="ARBA00022776"/>
    </source>
</evidence>
<dbReference type="Proteomes" id="UP000011976">
    <property type="component" value="Unassembled WGS sequence"/>
</dbReference>
<evidence type="ECO:0000313" key="14">
    <source>
        <dbReference type="Proteomes" id="UP000011976"/>
    </source>
</evidence>
<evidence type="ECO:0000259" key="12">
    <source>
        <dbReference type="PROSITE" id="PS51793"/>
    </source>
</evidence>
<feature type="region of interest" description="Disordered" evidence="11">
    <location>
        <begin position="351"/>
        <end position="446"/>
    </location>
</feature>
<feature type="compositionally biased region" description="Low complexity" evidence="11">
    <location>
        <begin position="33"/>
        <end position="44"/>
    </location>
</feature>
<dbReference type="OrthoDB" id="74210at2759"/>
<dbReference type="InterPro" id="IPR004910">
    <property type="entry name" value="Yippee/Mis18/Cereblon"/>
</dbReference>
<feature type="region of interest" description="Disordered" evidence="11">
    <location>
        <begin position="1"/>
        <end position="145"/>
    </location>
</feature>
<sequence>MAPLAKRPRRSDDVDASNGVYYDNVPGTSMTRASAGPASSIAAPQHPAYFPAHGPNGVSYTSMGAPVSPLLASEPGGRSLAPPTASSMPHGLSQMHSSGTEDNEDMAPPKSSSAQGTRGRGRGRGRARGRGRGRGTARAAVDHGDVSQSYSDAHAFAPSTHDAMLEDDAEPVAEPLVFQCRQCFRLLGDSFAFVATDTELGYVVLSDVSDVVSQDTTFQTSTQPGKDMGATFALLRCGGCKATVGRTYRTTPRHLDDLRDCASLDVDAVTTYRLGSNATLQLEEPPSPARGEDEVGSTTVSGDKALEQKMERTRALTIELSDRLIKAEADIRRYSNLVDQLLAARDARLPSTQPAEAEAEARVEAPPPPQDAATEVREPTTTPPRDRTAETEAENEAPPSQSPLKPKQEPDTSRRKSLPPPARATRSSRASNLVVLVDSANDTSLS</sequence>
<evidence type="ECO:0000256" key="4">
    <source>
        <dbReference type="ARBA" id="ARBA00022618"/>
    </source>
</evidence>
<dbReference type="GO" id="GO:0046872">
    <property type="term" value="F:metal ion binding"/>
    <property type="evidence" value="ECO:0007669"/>
    <property type="project" value="UniProtKB-KW"/>
</dbReference>
<feature type="compositionally biased region" description="Basic residues" evidence="11">
    <location>
        <begin position="119"/>
        <end position="135"/>
    </location>
</feature>
<evidence type="ECO:0000256" key="11">
    <source>
        <dbReference type="SAM" id="MobiDB-lite"/>
    </source>
</evidence>
<evidence type="ECO:0000256" key="1">
    <source>
        <dbReference type="ARBA" id="ARBA00004123"/>
    </source>
</evidence>
<evidence type="ECO:0000256" key="10">
    <source>
        <dbReference type="ARBA" id="ARBA00023328"/>
    </source>
</evidence>
<dbReference type="AlphaFoldDB" id="M9M608"/>
<dbReference type="STRING" id="1151754.M9M608"/>
<evidence type="ECO:0000256" key="3">
    <source>
        <dbReference type="ARBA" id="ARBA00022454"/>
    </source>
</evidence>
<evidence type="ECO:0000313" key="13">
    <source>
        <dbReference type="EMBL" id="GAC76065.1"/>
    </source>
</evidence>
<dbReference type="EMBL" id="DF196785">
    <property type="protein sequence ID" value="GAC76065.1"/>
    <property type="molecule type" value="Genomic_DNA"/>
</dbReference>
<keyword evidence="8" id="KW-0539">Nucleus</keyword>
<dbReference type="GO" id="GO:0007059">
    <property type="term" value="P:chromosome segregation"/>
    <property type="evidence" value="ECO:0007669"/>
    <property type="project" value="TreeGrafter"/>
</dbReference>
<keyword evidence="9" id="KW-0131">Cell cycle</keyword>
<reference evidence="14" key="1">
    <citation type="journal article" date="2013" name="Genome Announc.">
        <title>Genome sequence of the basidiomycetous yeast Pseudozyma antarctica T-34, a producer of the glycolipid biosurfactants mannosylerythritol lipids.</title>
        <authorList>
            <person name="Morita T."/>
            <person name="Koike H."/>
            <person name="Koyama Y."/>
            <person name="Hagiwara H."/>
            <person name="Ito E."/>
            <person name="Fukuoka T."/>
            <person name="Imura T."/>
            <person name="Machida M."/>
            <person name="Kitamoto D."/>
        </authorList>
    </citation>
    <scope>NUCLEOTIDE SEQUENCE [LARGE SCALE GENOMIC DNA]</scope>
    <source>
        <strain evidence="14">T-34</strain>
    </source>
</reference>
<dbReference type="GO" id="GO:0005634">
    <property type="term" value="C:nucleus"/>
    <property type="evidence" value="ECO:0007669"/>
    <property type="project" value="UniProtKB-SubCell"/>
</dbReference>
<keyword evidence="3" id="KW-0158">Chromosome</keyword>
<dbReference type="GO" id="GO:0034080">
    <property type="term" value="P:CENP-A containing chromatin assembly"/>
    <property type="evidence" value="ECO:0007669"/>
    <property type="project" value="TreeGrafter"/>
</dbReference>
<dbReference type="GO" id="GO:0000775">
    <property type="term" value="C:chromosome, centromeric region"/>
    <property type="evidence" value="ECO:0007669"/>
    <property type="project" value="UniProtKB-SubCell"/>
</dbReference>
<dbReference type="Pfam" id="PF03226">
    <property type="entry name" value="Yippee-Mis18"/>
    <property type="match status" value="1"/>
</dbReference>
<evidence type="ECO:0000256" key="7">
    <source>
        <dbReference type="ARBA" id="ARBA00022833"/>
    </source>
</evidence>
<keyword evidence="5" id="KW-0479">Metal-binding</keyword>
<feature type="domain" description="Mis18" evidence="12">
    <location>
        <begin position="175"/>
        <end position="274"/>
    </location>
</feature>
<evidence type="ECO:0000256" key="2">
    <source>
        <dbReference type="ARBA" id="ARBA00004584"/>
    </source>
</evidence>
<dbReference type="PANTHER" id="PTHR16431:SF1">
    <property type="entry name" value="NEUROGENIC PROTEIN MASTERMIND"/>
    <property type="match status" value="1"/>
</dbReference>
<keyword evidence="4" id="KW-0132">Cell division</keyword>